<comment type="caution">
    <text evidence="2">The sequence shown here is derived from an EMBL/GenBank/DDBJ whole genome shotgun (WGS) entry which is preliminary data.</text>
</comment>
<protein>
    <submittedName>
        <fullName evidence="2">Putative ArsR family transcriptional regulator</fullName>
    </submittedName>
</protein>
<evidence type="ECO:0000259" key="1">
    <source>
        <dbReference type="SMART" id="SM00418"/>
    </source>
</evidence>
<evidence type="ECO:0000313" key="2">
    <source>
        <dbReference type="EMBL" id="GAF47116.1"/>
    </source>
</evidence>
<dbReference type="EMBL" id="BAWF01000038">
    <property type="protein sequence ID" value="GAF47116.1"/>
    <property type="molecule type" value="Genomic_DNA"/>
</dbReference>
<dbReference type="InterPro" id="IPR036388">
    <property type="entry name" value="WH-like_DNA-bd_sf"/>
</dbReference>
<dbReference type="InterPro" id="IPR011991">
    <property type="entry name" value="ArsR-like_HTH"/>
</dbReference>
<dbReference type="Gene3D" id="1.10.10.10">
    <property type="entry name" value="Winged helix-like DNA-binding domain superfamily/Winged helix DNA-binding domain"/>
    <property type="match status" value="1"/>
</dbReference>
<name>X0Q8D9_RHOWR</name>
<reference evidence="2 3" key="1">
    <citation type="submission" date="2014-02" db="EMBL/GenBank/DDBJ databases">
        <title>Whole genome shotgun sequence of Rhodococcus wratislaviensis NBRC 100605.</title>
        <authorList>
            <person name="Hosoyama A."/>
            <person name="Tsuchikane K."/>
            <person name="Yoshida I."/>
            <person name="Ohji S."/>
            <person name="Ichikawa N."/>
            <person name="Yamazoe A."/>
            <person name="Fujita N."/>
        </authorList>
    </citation>
    <scope>NUCLEOTIDE SEQUENCE [LARGE SCALE GENOMIC DNA]</scope>
    <source>
        <strain evidence="2 3">NBRC 100605</strain>
    </source>
</reference>
<dbReference type="Proteomes" id="UP000019491">
    <property type="component" value="Unassembled WGS sequence"/>
</dbReference>
<evidence type="ECO:0000313" key="3">
    <source>
        <dbReference type="Proteomes" id="UP000019491"/>
    </source>
</evidence>
<dbReference type="SMART" id="SM00418">
    <property type="entry name" value="HTH_ARSR"/>
    <property type="match status" value="1"/>
</dbReference>
<dbReference type="GO" id="GO:0003700">
    <property type="term" value="F:DNA-binding transcription factor activity"/>
    <property type="evidence" value="ECO:0007669"/>
    <property type="project" value="InterPro"/>
</dbReference>
<dbReference type="InterPro" id="IPR001845">
    <property type="entry name" value="HTH_ArsR_DNA-bd_dom"/>
</dbReference>
<dbReference type="CDD" id="cd00090">
    <property type="entry name" value="HTH_ARSR"/>
    <property type="match status" value="1"/>
</dbReference>
<dbReference type="InterPro" id="IPR036390">
    <property type="entry name" value="WH_DNA-bd_sf"/>
</dbReference>
<proteinExistence type="predicted"/>
<organism evidence="2 3">
    <name type="scientific">Rhodococcus wratislaviensis NBRC 100605</name>
    <dbReference type="NCBI Taxonomy" id="1219028"/>
    <lineage>
        <taxon>Bacteria</taxon>
        <taxon>Bacillati</taxon>
        <taxon>Actinomycetota</taxon>
        <taxon>Actinomycetes</taxon>
        <taxon>Mycobacteriales</taxon>
        <taxon>Nocardiaceae</taxon>
        <taxon>Rhodococcus</taxon>
    </lineage>
</organism>
<sequence>MRTMHPATADLELGTVLSALSDGHRRRVIVELARLPVDAERTCQSFGMPLAKQTVTHHFKILRNAGLIKEVDYGNRKAISLRKHDIDQRFPGLLDVLVAGADTD</sequence>
<dbReference type="AlphaFoldDB" id="X0Q8D9"/>
<feature type="domain" description="HTH arsR-type" evidence="1">
    <location>
        <begin position="15"/>
        <end position="95"/>
    </location>
</feature>
<gene>
    <name evidence="2" type="ORF">RW1_038_00370</name>
</gene>
<dbReference type="SUPFAM" id="SSF46785">
    <property type="entry name" value="Winged helix' DNA-binding domain"/>
    <property type="match status" value="1"/>
</dbReference>
<keyword evidence="3" id="KW-1185">Reference proteome</keyword>
<dbReference type="OrthoDB" id="4471357at2"/>
<accession>X0Q8D9</accession>